<evidence type="ECO:0000313" key="3">
    <source>
        <dbReference type="Proteomes" id="UP000326671"/>
    </source>
</evidence>
<reference evidence="2 3" key="1">
    <citation type="submission" date="2019-09" db="EMBL/GenBank/DDBJ databases">
        <title>Whole genome sequences of isolates from the Mars Exploration Rovers.</title>
        <authorList>
            <person name="Seuylemezian A."/>
            <person name="Vaishampayan P."/>
        </authorList>
    </citation>
    <scope>NUCLEOTIDE SEQUENCE [LARGE SCALE GENOMIC DNA]</scope>
    <source>
        <strain evidence="2 3">MER_TA_151</strain>
    </source>
</reference>
<dbReference type="Pfam" id="PF13349">
    <property type="entry name" value="DUF4097"/>
    <property type="match status" value="1"/>
</dbReference>
<dbReference type="OrthoDB" id="2940757at2"/>
<proteinExistence type="predicted"/>
<dbReference type="RefSeq" id="WP_150438699.1">
    <property type="nucleotide sequence ID" value="NZ_VYKL01000010.1"/>
</dbReference>
<name>A0A5J5HZH5_9BACI</name>
<comment type="caution">
    <text evidence="2">The sequence shown here is derived from an EMBL/GenBank/DDBJ whole genome shotgun (WGS) entry which is preliminary data.</text>
</comment>
<accession>A0A5J5HZH5</accession>
<dbReference type="AlphaFoldDB" id="A0A5J5HZH5"/>
<keyword evidence="3" id="KW-1185">Reference proteome</keyword>
<gene>
    <name evidence="2" type="ORF">F4V44_04015</name>
</gene>
<feature type="domain" description="DUF4097" evidence="1">
    <location>
        <begin position="44"/>
        <end position="264"/>
    </location>
</feature>
<dbReference type="PROSITE" id="PS51257">
    <property type="entry name" value="PROKAR_LIPOPROTEIN"/>
    <property type="match status" value="1"/>
</dbReference>
<dbReference type="EMBL" id="VYKL01000010">
    <property type="protein sequence ID" value="KAA9028447.1"/>
    <property type="molecule type" value="Genomic_DNA"/>
</dbReference>
<dbReference type="Proteomes" id="UP000326671">
    <property type="component" value="Unassembled WGS sequence"/>
</dbReference>
<sequence length="265" mass="29256">MILRKLMMLVVILLACFVLYFSIPSSWFSFGKKSVEVARNTELIELDVSGVSTKIVTEERDNVEAKLDGKGQLQVRESGRTIEIEYKRSWFQFLPFFSGPVLTIYIPEGYDRNIDIEVGSGNLTYEGKSKERPILLNKLSLEVSSGNVKIANVRTKNGTFDIHSGNVGVTHYQGKFAADVSSGNLKVQMDELTDSIEMEVHSGHAVIDLPNEADFTLDGSVNSGSITNSFPLKNKQENKRAISGVHGSGKYNVELSVSSGKIEVK</sequence>
<organism evidence="2 3">
    <name type="scientific">Niallia endozanthoxylica</name>
    <dbReference type="NCBI Taxonomy" id="2036016"/>
    <lineage>
        <taxon>Bacteria</taxon>
        <taxon>Bacillati</taxon>
        <taxon>Bacillota</taxon>
        <taxon>Bacilli</taxon>
        <taxon>Bacillales</taxon>
        <taxon>Bacillaceae</taxon>
        <taxon>Niallia</taxon>
    </lineage>
</organism>
<evidence type="ECO:0000313" key="2">
    <source>
        <dbReference type="EMBL" id="KAA9028447.1"/>
    </source>
</evidence>
<protein>
    <submittedName>
        <fullName evidence="2">DUF4097 domain-containing protein</fullName>
    </submittedName>
</protein>
<evidence type="ECO:0000259" key="1">
    <source>
        <dbReference type="Pfam" id="PF13349"/>
    </source>
</evidence>
<dbReference type="InterPro" id="IPR025164">
    <property type="entry name" value="Toastrack_DUF4097"/>
</dbReference>